<protein>
    <submittedName>
        <fullName evidence="4">Uncharacterized protein</fullName>
    </submittedName>
</protein>
<feature type="transmembrane region" description="Helical" evidence="3">
    <location>
        <begin position="41"/>
        <end position="61"/>
    </location>
</feature>
<keyword evidence="5" id="KW-1185">Reference proteome</keyword>
<evidence type="ECO:0000256" key="2">
    <source>
        <dbReference type="ARBA" id="ARBA00035112"/>
    </source>
</evidence>
<evidence type="ECO:0000313" key="5">
    <source>
        <dbReference type="Proteomes" id="UP000756132"/>
    </source>
</evidence>
<keyword evidence="3" id="KW-0812">Transmembrane</keyword>
<sequence>MSSIASDNVSEDWKQTQNDSYAELRQLCQWRSRSRARERRLVTWFIVTTSLLLAIILHRWWTLRTVTRHGTFARGFAHELEPAKSVIKLHDTIFSGSAEFLDDGTEYVPDDGVSRPVYIGEPRRSIDHEWALLHWGRFFLLSEEEAQEAWGPKYLQYWSPRQRGYVAALEVMHTLHCLDHIRKSLYPEHYAEDSPVHETLHRDHCLDHLRQTIICKADLTPIPSKFYLSLGDNYIDSNQPHTCRDWQKVRNWVSERLNGSLAVPPAPGTAVTATEWS</sequence>
<reference evidence="4" key="2">
    <citation type="journal article" date="2022" name="Microb. Genom.">
        <title>A chromosome-scale genome assembly of the tomato pathogen Cladosporium fulvum reveals a compartmentalized genome architecture and the presence of a dispensable chromosome.</title>
        <authorList>
            <person name="Zaccaron A.Z."/>
            <person name="Chen L.H."/>
            <person name="Samaras A."/>
            <person name="Stergiopoulos I."/>
        </authorList>
    </citation>
    <scope>NUCLEOTIDE SEQUENCE</scope>
    <source>
        <strain evidence="4">Race5_Kim</strain>
    </source>
</reference>
<organism evidence="4 5">
    <name type="scientific">Passalora fulva</name>
    <name type="common">Tomato leaf mold</name>
    <name type="synonym">Cladosporium fulvum</name>
    <dbReference type="NCBI Taxonomy" id="5499"/>
    <lineage>
        <taxon>Eukaryota</taxon>
        <taxon>Fungi</taxon>
        <taxon>Dikarya</taxon>
        <taxon>Ascomycota</taxon>
        <taxon>Pezizomycotina</taxon>
        <taxon>Dothideomycetes</taxon>
        <taxon>Dothideomycetidae</taxon>
        <taxon>Mycosphaerellales</taxon>
        <taxon>Mycosphaerellaceae</taxon>
        <taxon>Fulvia</taxon>
    </lineage>
</organism>
<reference evidence="4" key="1">
    <citation type="submission" date="2021-12" db="EMBL/GenBank/DDBJ databases">
        <authorList>
            <person name="Zaccaron A."/>
            <person name="Stergiopoulos I."/>
        </authorList>
    </citation>
    <scope>NUCLEOTIDE SEQUENCE</scope>
    <source>
        <strain evidence="4">Race5_Kim</strain>
    </source>
</reference>
<keyword evidence="3" id="KW-1133">Transmembrane helix</keyword>
<gene>
    <name evidence="4" type="ORF">CLAFUR5_14546</name>
</gene>
<dbReference type="OrthoDB" id="3687641at2759"/>
<comment type="similarity">
    <text evidence="2">Belongs to the ustYa family.</text>
</comment>
<dbReference type="PANTHER" id="PTHR33365:SF4">
    <property type="entry name" value="CYCLOCHLOROTINE BIOSYNTHESIS PROTEIN O"/>
    <property type="match status" value="1"/>
</dbReference>
<dbReference type="PANTHER" id="PTHR33365">
    <property type="entry name" value="YALI0B05434P"/>
    <property type="match status" value="1"/>
</dbReference>
<comment type="pathway">
    <text evidence="1">Mycotoxin biosynthesis.</text>
</comment>
<dbReference type="GeneID" id="71994424"/>
<name>A0A9Q8UWJ0_PASFU</name>
<dbReference type="InterPro" id="IPR021765">
    <property type="entry name" value="UstYa-like"/>
</dbReference>
<dbReference type="OMA" id="QVYREMD"/>
<proteinExistence type="inferred from homology"/>
<dbReference type="GO" id="GO:0043386">
    <property type="term" value="P:mycotoxin biosynthetic process"/>
    <property type="evidence" value="ECO:0007669"/>
    <property type="project" value="InterPro"/>
</dbReference>
<dbReference type="RefSeq" id="XP_047769323.1">
    <property type="nucleotide sequence ID" value="XM_047913694.1"/>
</dbReference>
<accession>A0A9Q8UWJ0</accession>
<keyword evidence="3" id="KW-0472">Membrane</keyword>
<evidence type="ECO:0000313" key="4">
    <source>
        <dbReference type="EMBL" id="UJO24957.1"/>
    </source>
</evidence>
<dbReference type="EMBL" id="CP090175">
    <property type="protein sequence ID" value="UJO24957.1"/>
    <property type="molecule type" value="Genomic_DNA"/>
</dbReference>
<evidence type="ECO:0000256" key="3">
    <source>
        <dbReference type="SAM" id="Phobius"/>
    </source>
</evidence>
<dbReference type="AlphaFoldDB" id="A0A9Q8UWJ0"/>
<dbReference type="KEGG" id="ffu:CLAFUR5_14546"/>
<dbReference type="Pfam" id="PF11807">
    <property type="entry name" value="UstYa"/>
    <property type="match status" value="1"/>
</dbReference>
<evidence type="ECO:0000256" key="1">
    <source>
        <dbReference type="ARBA" id="ARBA00004685"/>
    </source>
</evidence>
<dbReference type="Proteomes" id="UP000756132">
    <property type="component" value="Chromosome 13"/>
</dbReference>